<feature type="domain" description="Cell morphogenesis central region" evidence="3">
    <location>
        <begin position="708"/>
        <end position="770"/>
    </location>
</feature>
<proteinExistence type="predicted"/>
<dbReference type="GO" id="GO:0005938">
    <property type="term" value="C:cell cortex"/>
    <property type="evidence" value="ECO:0007669"/>
    <property type="project" value="TreeGrafter"/>
</dbReference>
<evidence type="ECO:0000259" key="3">
    <source>
        <dbReference type="Pfam" id="PF14228"/>
    </source>
</evidence>
<evidence type="ECO:0000256" key="1">
    <source>
        <dbReference type="SAM" id="MobiDB-lite"/>
    </source>
</evidence>
<sequence>MFELLADAGVFTHSASGGMDKDSQALGSMFVEYIDLTRALLESESDKDSDSLRDIRAHFSALLANILQNVRGEVAELLLLMCALSMSMASHQFSETYTSHSAVEHRRNLFPQQSLRHSLFLLFSQWAGPFSVMFTPLDRYSDRHHQINRHQYSALKAMAAVLCCGPVFDNVGLSSDGYLYKWLDNILACHDARVHQLGSETVGLLLELNPDQGNLLNWVVDRCYTGSQRVSAGCFHAFTAAFTSRDYVVDPVTLLCLILFMISGHTARYLRDCNAAVAGSFQSSKSHFICSLFVPLCLVYSFLTAHRPYSILPQLCEAKLFHYAQKMECRRGESQPLNLHTPLAHLYAASGLQLSEELAHAYPELTLSVFSEVSQRFPTAHPSGRQAMLAFLVPWLYNVELVDGRPPPAPPASYQAGPGTPESGSDCGIRPPEVCDTGQGYIRMASGSWHDETQGGRWLHGSGWGSVHASTFLLNNLMYITAKYGDDMVGGEMEAVWTTLANSWCHNQHVILQFLIALCGVRSDPLLLPYLKKVVIYLARDKPVQLLETFLAELQLTESVNSVLVHTDNPPYYRIAGMHKTPSIASGTTSSSNTIVPDGGDGMREVRRGKMHKESSFEDGTYLMADLYFGFNSSSIRPQHPRLESRYSNSSGGSYDEEKGDLVPPYVCWRMRLLESHRPESLPMPVSGGCWAPLIDYLPEVLSSGTPLHRSNVVVILMTDLVVDHGVGVDWASSLPLLLHAIILGLDHYRPEVYTHCRRLLLHLLLVLACPQSRVPISVALIRQRHVSEGRALRGPPSPATRDPLTASSHRFSDSQGSDSRLSIGSSCSTGAVPIAGPAAGSGGPSLPALSSSMAPNDGEERSKEFIDFLISRKSGPLWSHEDIGPKHSTIRSAEQLGWFVCRLVDVFQHANPGLPLDQQLAHVALHTALSCSSRHYAARAFQTFRALRQPLGSIALSDLLARLVETVGDPSDETQGYVMEMMLTLEASVITIMESSKQADFLSALSRSTSPDPSVLHLKCAMNRRSTGHLSLAPAGGVSTLVGWFPFTSGHHRSNSVPKHVRTADRFADAPRRSATLDRLEARSANAQRPMALSCSLGKARSLGSLKEGQADSWAGAPAIGTGHSSNASGGSPGGSSDPTGLLVTIFWAAVALLESDYESEYSVALRLLDRLLSNGEIMPAGESSRLTLDRPAGLEKLEKVLTQLGWSGFPGVQALLLKGFTSAATLERTIHLLQKLTHVSRAPVFDMTQSTGFPLNVLCLLPHLVQNFDNPSDFCRRCADCIAQVCVAEKTTKLANLAHVMSLYRNGSYTRDSANWVSVVCRYLHDSFADRTFTLITYIAELLDKGLAILQPTLLQILLSLLSYADLLTVPAASFNQKVMKVIGKYVQSLQWREALNILKLVVSRSASLASPLETRASLALEPSVPLELSVHRVWNAGVKALPGKTLEFHFDVSETPVIGRKYAEQQGPVGHDGKPKAIAVTRSTSSTSSGSGSNALVPVSWKKPQLSQRRTREKLANVLSLCGQEVGLSKNPSVIFSSSGELELVETPPLGPSGEDVGGGDEAHEDTLSEQHFGVFKDFDFLDVELEEAEGESVDNFNWGVRRRSLDSLDKEGLPSLQECDFVCTTQGLDLNHPADTDESSDEELTTYSPTEESVLSQIEVAACEHLPNGLGTPASGTPAVGTPAGDSPSVDISLSEEHSVWEVLFVSSISKLHYFIKQSDFFLYLTINLQQNGFFFNAE</sequence>
<feature type="compositionally biased region" description="Polar residues" evidence="1">
    <location>
        <begin position="806"/>
        <end position="830"/>
    </location>
</feature>
<feature type="region of interest" description="Disordered" evidence="1">
    <location>
        <begin position="1115"/>
        <end position="1137"/>
    </location>
</feature>
<feature type="domain" description="Cell morphogenesis central region" evidence="3">
    <location>
        <begin position="858"/>
        <end position="972"/>
    </location>
</feature>
<dbReference type="InterPro" id="IPR025481">
    <property type="entry name" value="Cell_Morphogen_C"/>
</dbReference>
<dbReference type="OMA" id="EXRRTRE"/>
<accession>A0A8C4NDX9</accession>
<evidence type="ECO:0008006" key="7">
    <source>
        <dbReference type="Google" id="ProtNLM"/>
    </source>
</evidence>
<dbReference type="Pfam" id="PF14228">
    <property type="entry name" value="MOR2-PAG1_mid"/>
    <property type="match status" value="3"/>
</dbReference>
<dbReference type="GO" id="GO:0030427">
    <property type="term" value="C:site of polarized growth"/>
    <property type="evidence" value="ECO:0007669"/>
    <property type="project" value="TreeGrafter"/>
</dbReference>
<dbReference type="Proteomes" id="UP000694388">
    <property type="component" value="Unplaced"/>
</dbReference>
<feature type="domain" description="Cell morphogenesis central region" evidence="3">
    <location>
        <begin position="461"/>
        <end position="518"/>
    </location>
</feature>
<feature type="compositionally biased region" description="Low complexity" evidence="1">
    <location>
        <begin position="1124"/>
        <end position="1137"/>
    </location>
</feature>
<feature type="compositionally biased region" description="Low complexity" evidence="1">
    <location>
        <begin position="831"/>
        <end position="856"/>
    </location>
</feature>
<feature type="compositionally biased region" description="Polar residues" evidence="1">
    <location>
        <begin position="585"/>
        <end position="595"/>
    </location>
</feature>
<dbReference type="GeneTree" id="ENSGT00610000086058"/>
<evidence type="ECO:0000259" key="2">
    <source>
        <dbReference type="Pfam" id="PF14225"/>
    </source>
</evidence>
<dbReference type="PANTHER" id="PTHR12295:SF30">
    <property type="entry name" value="PROTEIN FURRY"/>
    <property type="match status" value="1"/>
</dbReference>
<dbReference type="PANTHER" id="PTHR12295">
    <property type="entry name" value="FURRY-RELATED"/>
    <property type="match status" value="1"/>
</dbReference>
<evidence type="ECO:0000259" key="4">
    <source>
        <dbReference type="Pfam" id="PF19421"/>
    </source>
</evidence>
<evidence type="ECO:0000313" key="6">
    <source>
        <dbReference type="Proteomes" id="UP000694388"/>
    </source>
</evidence>
<keyword evidence="6" id="KW-1185">Reference proteome</keyword>
<reference evidence="5" key="2">
    <citation type="submission" date="2025-09" db="UniProtKB">
        <authorList>
            <consortium name="Ensembl"/>
        </authorList>
    </citation>
    <scope>IDENTIFICATION</scope>
</reference>
<dbReference type="Pfam" id="PF19421">
    <property type="entry name" value="Fry_C"/>
    <property type="match status" value="1"/>
</dbReference>
<dbReference type="InterPro" id="IPR029473">
    <property type="entry name" value="MOR2-PAG1_mid"/>
</dbReference>
<feature type="region of interest" description="Disordered" evidence="1">
    <location>
        <begin position="408"/>
        <end position="429"/>
    </location>
</feature>
<evidence type="ECO:0000313" key="5">
    <source>
        <dbReference type="Ensembl" id="ENSEBUP00000001530.1"/>
    </source>
</evidence>
<dbReference type="InterPro" id="IPR045842">
    <property type="entry name" value="Fry_C"/>
</dbReference>
<reference evidence="5" key="1">
    <citation type="submission" date="2025-08" db="UniProtKB">
        <authorList>
            <consortium name="Ensembl"/>
        </authorList>
    </citation>
    <scope>IDENTIFICATION</scope>
</reference>
<feature type="domain" description="Cell morphogenesis protein C-terminal" evidence="2">
    <location>
        <begin position="1146"/>
        <end position="1408"/>
    </location>
</feature>
<dbReference type="GO" id="GO:0000902">
    <property type="term" value="P:cell morphogenesis"/>
    <property type="evidence" value="ECO:0007669"/>
    <property type="project" value="InterPro"/>
</dbReference>
<feature type="region of interest" description="Disordered" evidence="1">
    <location>
        <begin position="585"/>
        <end position="605"/>
    </location>
</feature>
<dbReference type="InterPro" id="IPR039867">
    <property type="entry name" value="Furry/Tao3/Mor2"/>
</dbReference>
<feature type="domain" description="Protein furry C-terminal" evidence="4">
    <location>
        <begin position="1442"/>
        <end position="1654"/>
    </location>
</feature>
<organism evidence="5 6">
    <name type="scientific">Eptatretus burgeri</name>
    <name type="common">Inshore hagfish</name>
    <dbReference type="NCBI Taxonomy" id="7764"/>
    <lineage>
        <taxon>Eukaryota</taxon>
        <taxon>Metazoa</taxon>
        <taxon>Chordata</taxon>
        <taxon>Craniata</taxon>
        <taxon>Vertebrata</taxon>
        <taxon>Cyclostomata</taxon>
        <taxon>Myxini</taxon>
        <taxon>Myxiniformes</taxon>
        <taxon>Myxinidae</taxon>
        <taxon>Eptatretinae</taxon>
        <taxon>Eptatretus</taxon>
    </lineage>
</organism>
<dbReference type="Ensembl" id="ENSEBUT00000001858.1">
    <property type="protein sequence ID" value="ENSEBUP00000001530.1"/>
    <property type="gene ID" value="ENSEBUG00000001309.1"/>
</dbReference>
<dbReference type="GO" id="GO:0031175">
    <property type="term" value="P:neuron projection development"/>
    <property type="evidence" value="ECO:0007669"/>
    <property type="project" value="TreeGrafter"/>
</dbReference>
<feature type="region of interest" description="Disordered" evidence="1">
    <location>
        <begin position="790"/>
        <end position="859"/>
    </location>
</feature>
<name>A0A8C4NDX9_EPTBU</name>
<feature type="region of interest" description="Disordered" evidence="1">
    <location>
        <begin position="1547"/>
        <end position="1566"/>
    </location>
</feature>
<dbReference type="Pfam" id="PF14225">
    <property type="entry name" value="MOR2-PAG1_C"/>
    <property type="match status" value="1"/>
</dbReference>
<protein>
    <recommendedName>
        <fullName evidence="7">Protein furry</fullName>
    </recommendedName>
</protein>